<feature type="chain" id="PRO_5024816190" evidence="2">
    <location>
        <begin position="25"/>
        <end position="340"/>
    </location>
</feature>
<keyword evidence="1 2" id="KW-0732">Signal</keyword>
<evidence type="ECO:0000313" key="3">
    <source>
        <dbReference type="EMBL" id="QEZ43147.1"/>
    </source>
</evidence>
<dbReference type="Gene3D" id="3.40.190.10">
    <property type="entry name" value="Periplasmic binding protein-like II"/>
    <property type="match status" value="2"/>
</dbReference>
<sequence length="340" mass="37765">MNRRDFLLSAPAAPLLVACPKVFAAAPTSIRLIDSGGTTAESIAAAYIPPFTEKYGVRVIREAPSSLGKLRAMVESGRINAALFELGSSTLAQARELNLLEKLDWAAINPDPMFPEARDDYGMGYQYFSTVMAWRDGNPAPKTWADFFDVQRFPGKRCMSAYPHYTLPFALLADGVDPASLFPLDVNRAMRKLESIKSHVSVWWKTGTQPLQLLKDNEVQYAVTWSAGIEREPGIRSTFNQGMYDIAWLVVPRGQHPATKELAMKFLHEVTVAKNQMVAAKVLPLSGNSPKLEGLLGEKAFQSFPTAKANLQTQFKQNAQWWQKNGPEVNKAWSNFLLNA</sequence>
<dbReference type="Pfam" id="PF13416">
    <property type="entry name" value="SBP_bac_8"/>
    <property type="match status" value="1"/>
</dbReference>
<dbReference type="RefSeq" id="WP_151069438.1">
    <property type="nucleotide sequence ID" value="NZ_CP032518.1"/>
</dbReference>
<name>A0A5P3V9W8_9BURK</name>
<dbReference type="InterPro" id="IPR006059">
    <property type="entry name" value="SBP"/>
</dbReference>
<evidence type="ECO:0000313" key="4">
    <source>
        <dbReference type="Proteomes" id="UP000325743"/>
    </source>
</evidence>
<dbReference type="PROSITE" id="PS51257">
    <property type="entry name" value="PROKAR_LIPOPROTEIN"/>
    <property type="match status" value="1"/>
</dbReference>
<feature type="signal peptide" evidence="2">
    <location>
        <begin position="1"/>
        <end position="24"/>
    </location>
</feature>
<gene>
    <name evidence="3" type="ORF">D2917_02130</name>
</gene>
<reference evidence="3 4" key="1">
    <citation type="submission" date="2018-09" db="EMBL/GenBank/DDBJ databases">
        <title>Complete genome sequence of Cupriavidus oxalaticus T2, a bacterium capable of phenol tolerance and degradation.</title>
        <authorList>
            <person name="Yan J."/>
        </authorList>
    </citation>
    <scope>NUCLEOTIDE SEQUENCE [LARGE SCALE GENOMIC DNA]</scope>
    <source>
        <strain evidence="3 4">T2</strain>
    </source>
</reference>
<dbReference type="Proteomes" id="UP000325743">
    <property type="component" value="Chromosome 1"/>
</dbReference>
<evidence type="ECO:0000256" key="2">
    <source>
        <dbReference type="SAM" id="SignalP"/>
    </source>
</evidence>
<organism evidence="3 4">
    <name type="scientific">Cupriavidus oxalaticus</name>
    <dbReference type="NCBI Taxonomy" id="96344"/>
    <lineage>
        <taxon>Bacteria</taxon>
        <taxon>Pseudomonadati</taxon>
        <taxon>Pseudomonadota</taxon>
        <taxon>Betaproteobacteria</taxon>
        <taxon>Burkholderiales</taxon>
        <taxon>Burkholderiaceae</taxon>
        <taxon>Cupriavidus</taxon>
    </lineage>
</organism>
<protein>
    <submittedName>
        <fullName evidence="3">Extracellular solute-binding protein</fullName>
    </submittedName>
</protein>
<dbReference type="PANTHER" id="PTHR30222:SF2">
    <property type="entry name" value="ABC TRANSPORTER SUBSTRATE-BINDING PROTEIN"/>
    <property type="match status" value="1"/>
</dbReference>
<dbReference type="AlphaFoldDB" id="A0A5P3V9W8"/>
<evidence type="ECO:0000256" key="1">
    <source>
        <dbReference type="ARBA" id="ARBA00022729"/>
    </source>
</evidence>
<dbReference type="SUPFAM" id="SSF53850">
    <property type="entry name" value="Periplasmic binding protein-like II"/>
    <property type="match status" value="1"/>
</dbReference>
<proteinExistence type="predicted"/>
<dbReference type="EMBL" id="CP032518">
    <property type="protein sequence ID" value="QEZ43147.1"/>
    <property type="molecule type" value="Genomic_DNA"/>
</dbReference>
<dbReference type="PANTHER" id="PTHR30222">
    <property type="entry name" value="SPERMIDINE/PUTRESCINE-BINDING PERIPLASMIC PROTEIN"/>
    <property type="match status" value="1"/>
</dbReference>
<accession>A0A5P3V9W8</accession>